<comment type="caution">
    <text evidence="1">The sequence shown here is derived from an EMBL/GenBank/DDBJ whole genome shotgun (WGS) entry which is preliminary data.</text>
</comment>
<evidence type="ECO:0000313" key="2">
    <source>
        <dbReference type="Proteomes" id="UP001519308"/>
    </source>
</evidence>
<keyword evidence="2" id="KW-1185">Reference proteome</keyword>
<dbReference type="CDD" id="cd11579">
    <property type="entry name" value="Glyco_tran_WbsX"/>
    <property type="match status" value="1"/>
</dbReference>
<gene>
    <name evidence="1" type="ORF">J2Z44_000969</name>
</gene>
<reference evidence="1 2" key="1">
    <citation type="submission" date="2021-03" db="EMBL/GenBank/DDBJ databases">
        <title>Genomic Encyclopedia of Type Strains, Phase IV (KMG-IV): sequencing the most valuable type-strain genomes for metagenomic binning, comparative biology and taxonomic classification.</title>
        <authorList>
            <person name="Goeker M."/>
        </authorList>
    </citation>
    <scope>NUCLEOTIDE SEQUENCE [LARGE SCALE GENOMIC DNA]</scope>
    <source>
        <strain evidence="1 2">DSM 28650</strain>
    </source>
</reference>
<protein>
    <submittedName>
        <fullName evidence="1">Lipopolysaccharide biosynthesis protein</fullName>
    </submittedName>
</protein>
<dbReference type="InterPro" id="IPR032719">
    <property type="entry name" value="WbsX"/>
</dbReference>
<dbReference type="PANTHER" id="PTHR41244">
    <property type="entry name" value="RHAMNAN SYNTHESIS F"/>
    <property type="match status" value="1"/>
</dbReference>
<dbReference type="Proteomes" id="UP001519308">
    <property type="component" value="Unassembled WGS sequence"/>
</dbReference>
<accession>A0ABS4K068</accession>
<proteinExistence type="predicted"/>
<dbReference type="Gene3D" id="3.20.20.80">
    <property type="entry name" value="Glycosidases"/>
    <property type="match status" value="1"/>
</dbReference>
<sequence>MTKIIAFFLPQFHEIPQNNKWWGQGFTEWVNTKKAKPLFKGHYQPREPLGDNYYNMLDKTTMHWQKDLAKQYGIHGFCYYHYWFNGKMLLEKPLEIILEDKSIDLPFCMCWANEPWTRAWDGGDKEVIMPQTYGKEEAWEKHFEYLVKFFTDDRYIKVENKPMFVLYRTSNITNCEDMIAYWDKRCKEYGFNGIYIVEEVNSFQNNVCLEKSQGYLEFEPVYTLCHDLGLNGNLRVKTTGLLKKLRKNKAVIQKYDYDYVWKRIITRKREQNGKTPILGAFVDWDNTARKGSNGIVFENMTPEKFQFYLTKQLERCTETSSEFLFINAWNEWAEGTYLEPDKKYGYANLEAIKNAQQNK</sequence>
<evidence type="ECO:0000313" key="1">
    <source>
        <dbReference type="EMBL" id="MBP2021182.1"/>
    </source>
</evidence>
<dbReference type="RefSeq" id="WP_209649379.1">
    <property type="nucleotide sequence ID" value="NZ_JAGGLL010000005.1"/>
</dbReference>
<dbReference type="EMBL" id="JAGGLL010000005">
    <property type="protein sequence ID" value="MBP2021182.1"/>
    <property type="molecule type" value="Genomic_DNA"/>
</dbReference>
<dbReference type="PANTHER" id="PTHR41244:SF1">
    <property type="entry name" value="GLYCOSYLTRANSFERASE"/>
    <property type="match status" value="1"/>
</dbReference>
<name>A0ABS4K068_9CLOT</name>
<dbReference type="Pfam" id="PF14307">
    <property type="entry name" value="Glyco_tran_WbsX"/>
    <property type="match status" value="1"/>
</dbReference>
<organism evidence="1 2">
    <name type="scientific">Clostridium punense</name>
    <dbReference type="NCBI Taxonomy" id="1054297"/>
    <lineage>
        <taxon>Bacteria</taxon>
        <taxon>Bacillati</taxon>
        <taxon>Bacillota</taxon>
        <taxon>Clostridia</taxon>
        <taxon>Eubacteriales</taxon>
        <taxon>Clostridiaceae</taxon>
        <taxon>Clostridium</taxon>
    </lineage>
</organism>